<evidence type="ECO:0000259" key="6">
    <source>
        <dbReference type="Pfam" id="PF06271"/>
    </source>
</evidence>
<name>A0ABP9KK25_9NOCA</name>
<evidence type="ECO:0000313" key="7">
    <source>
        <dbReference type="EMBL" id="GAA5060498.1"/>
    </source>
</evidence>
<organism evidence="7 8">
    <name type="scientific">Nocardia callitridis</name>
    <dbReference type="NCBI Taxonomy" id="648753"/>
    <lineage>
        <taxon>Bacteria</taxon>
        <taxon>Bacillati</taxon>
        <taxon>Actinomycetota</taxon>
        <taxon>Actinomycetes</taxon>
        <taxon>Mycobacteriales</taxon>
        <taxon>Nocardiaceae</taxon>
        <taxon>Nocardia</taxon>
    </lineage>
</organism>
<keyword evidence="8" id="KW-1185">Reference proteome</keyword>
<keyword evidence="4 5" id="KW-0472">Membrane</keyword>
<dbReference type="EMBL" id="BAABJM010000004">
    <property type="protein sequence ID" value="GAA5060498.1"/>
    <property type="molecule type" value="Genomic_DNA"/>
</dbReference>
<evidence type="ECO:0000256" key="3">
    <source>
        <dbReference type="ARBA" id="ARBA00022989"/>
    </source>
</evidence>
<feature type="domain" description="RDD" evidence="6">
    <location>
        <begin position="26"/>
        <end position="116"/>
    </location>
</feature>
<comment type="subcellular location">
    <subcellularLocation>
        <location evidence="1">Membrane</location>
        <topology evidence="1">Multi-pass membrane protein</topology>
    </subcellularLocation>
</comment>
<feature type="transmembrane region" description="Helical" evidence="5">
    <location>
        <begin position="21"/>
        <end position="40"/>
    </location>
</feature>
<dbReference type="Proteomes" id="UP001500603">
    <property type="component" value="Unassembled WGS sequence"/>
</dbReference>
<proteinExistence type="predicted"/>
<evidence type="ECO:0000313" key="8">
    <source>
        <dbReference type="Proteomes" id="UP001500603"/>
    </source>
</evidence>
<keyword evidence="3 5" id="KW-1133">Transmembrane helix</keyword>
<feature type="transmembrane region" description="Helical" evidence="5">
    <location>
        <begin position="52"/>
        <end position="77"/>
    </location>
</feature>
<evidence type="ECO:0000256" key="1">
    <source>
        <dbReference type="ARBA" id="ARBA00004141"/>
    </source>
</evidence>
<comment type="caution">
    <text evidence="7">The sequence shown here is derived from an EMBL/GenBank/DDBJ whole genome shotgun (WGS) entry which is preliminary data.</text>
</comment>
<evidence type="ECO:0000256" key="2">
    <source>
        <dbReference type="ARBA" id="ARBA00022692"/>
    </source>
</evidence>
<sequence length="145" mass="15734">MIFKTRPAEPSHAPAPASEDRVMLGAVLDGLLALLIGLGLTQRVFPDADGALAVFAGLVGCALPLSFLNHVVGAVLFRTTAAKFLLGMRVVRWRDGKRPRFGQAMRRWLLGFVLVVFQPMLEGTLPEACGLRTVLRRDLARGITV</sequence>
<accession>A0ABP9KK25</accession>
<evidence type="ECO:0000256" key="5">
    <source>
        <dbReference type="SAM" id="Phobius"/>
    </source>
</evidence>
<reference evidence="8" key="1">
    <citation type="journal article" date="2019" name="Int. J. Syst. Evol. Microbiol.">
        <title>The Global Catalogue of Microorganisms (GCM) 10K type strain sequencing project: providing services to taxonomists for standard genome sequencing and annotation.</title>
        <authorList>
            <consortium name="The Broad Institute Genomics Platform"/>
            <consortium name="The Broad Institute Genome Sequencing Center for Infectious Disease"/>
            <person name="Wu L."/>
            <person name="Ma J."/>
        </authorList>
    </citation>
    <scope>NUCLEOTIDE SEQUENCE [LARGE SCALE GENOMIC DNA]</scope>
    <source>
        <strain evidence="8">JCM 18298</strain>
    </source>
</reference>
<keyword evidence="2 5" id="KW-0812">Transmembrane</keyword>
<dbReference type="Pfam" id="PF06271">
    <property type="entry name" value="RDD"/>
    <property type="match status" value="1"/>
</dbReference>
<dbReference type="InterPro" id="IPR010432">
    <property type="entry name" value="RDD"/>
</dbReference>
<evidence type="ECO:0000256" key="4">
    <source>
        <dbReference type="ARBA" id="ARBA00023136"/>
    </source>
</evidence>
<gene>
    <name evidence="7" type="ORF">GCM10023318_42040</name>
</gene>
<protein>
    <recommendedName>
        <fullName evidence="6">RDD domain-containing protein</fullName>
    </recommendedName>
</protein>